<dbReference type="EMBL" id="VDFW01000035">
    <property type="protein sequence ID" value="TNC21309.1"/>
    <property type="molecule type" value="Genomic_DNA"/>
</dbReference>
<feature type="domain" description="CHAD" evidence="2">
    <location>
        <begin position="208"/>
        <end position="479"/>
    </location>
</feature>
<dbReference type="PANTHER" id="PTHR39339">
    <property type="entry name" value="SLR1444 PROTEIN"/>
    <property type="match status" value="1"/>
</dbReference>
<sequence length="486" mass="53550">MPIDLVAEVERKYELPPGRELPALSGLPGVTTETSPETFTLDATYYDTADLRLLRGGLTLRRRTGGDDAGWHLKIPAGTDARTEVRLPLAETLAVPHDLASLVRSYARAMPLEPQATIHTERTRRRLLDEHGVMRAEVVLDRVRATGPGGRTHEWAEVEVEQAADGRPLADAIESRLRAAGITRSSSPAKLVRVLGTVTDRRPAPNRRSTAGEVVGAYLRAQSAALAAGDLAVRRGEADSVHQMRVAARRARSTLQVYAKLFDPTTRPLADELGWLGVQLSAARDAEVQRDRLLSGLAELADERLIAHVRRHFDERAERARGLAIAALDSERYLELLGALEAVEPNAKAERRAAKAIPKTLAAAVAEVDERLRASHAAHGRERDERVHRVRKAAKRLRYAIEVARPISPLAARDALAEFTGLQDLLGEHQDAVVAQAELRTLAEDAPDSFALGVLYQRERDIADARIARLDGRWRKARRAVRTAFW</sequence>
<comment type="caution">
    <text evidence="3">The sequence shown here is derived from an EMBL/GenBank/DDBJ whole genome shotgun (WGS) entry which is preliminary data.</text>
</comment>
<dbReference type="SUPFAM" id="SSF55154">
    <property type="entry name" value="CYTH-like phosphatases"/>
    <property type="match status" value="1"/>
</dbReference>
<dbReference type="OrthoDB" id="9777271at2"/>
<dbReference type="PANTHER" id="PTHR39339:SF1">
    <property type="entry name" value="CHAD DOMAIN-CONTAINING PROTEIN"/>
    <property type="match status" value="1"/>
</dbReference>
<evidence type="ECO:0000259" key="2">
    <source>
        <dbReference type="PROSITE" id="PS51708"/>
    </source>
</evidence>
<feature type="domain" description="CYTH" evidence="1">
    <location>
        <begin position="6"/>
        <end position="201"/>
    </location>
</feature>
<proteinExistence type="predicted"/>
<accession>A0A5C4LRH8</accession>
<dbReference type="Proteomes" id="UP000305546">
    <property type="component" value="Unassembled WGS sequence"/>
</dbReference>
<dbReference type="AlphaFoldDB" id="A0A5C4LRH8"/>
<dbReference type="InterPro" id="IPR033469">
    <property type="entry name" value="CYTH-like_dom_sf"/>
</dbReference>
<reference evidence="3 4" key="1">
    <citation type="submission" date="2019-06" db="EMBL/GenBank/DDBJ databases">
        <title>Amycolatopsis alkalitolerans sp. nov., isolated from Gastrodia elata Blume.</title>
        <authorList>
            <person name="Narsing Rao M.P."/>
            <person name="Li W.J."/>
        </authorList>
    </citation>
    <scope>NUCLEOTIDE SEQUENCE [LARGE SCALE GENOMIC DNA]</scope>
    <source>
        <strain evidence="3 4">SYSUP0005</strain>
    </source>
</reference>
<dbReference type="Gene3D" id="1.40.20.10">
    <property type="entry name" value="CHAD domain"/>
    <property type="match status" value="1"/>
</dbReference>
<dbReference type="RefSeq" id="WP_139099924.1">
    <property type="nucleotide sequence ID" value="NZ_VDFW01000035.1"/>
</dbReference>
<dbReference type="InterPro" id="IPR023577">
    <property type="entry name" value="CYTH_domain"/>
</dbReference>
<dbReference type="Gene3D" id="2.40.320.10">
    <property type="entry name" value="Hypothetical Protein Pfu-838710-001"/>
    <property type="match status" value="1"/>
</dbReference>
<protein>
    <submittedName>
        <fullName evidence="3">CYTH and CHAD domain-containing protein</fullName>
    </submittedName>
</protein>
<gene>
    <name evidence="3" type="ORF">FG385_28675</name>
</gene>
<dbReference type="Pfam" id="PF01928">
    <property type="entry name" value="CYTH"/>
    <property type="match status" value="1"/>
</dbReference>
<organism evidence="3 4">
    <name type="scientific">Amycolatopsis alkalitolerans</name>
    <dbReference type="NCBI Taxonomy" id="2547244"/>
    <lineage>
        <taxon>Bacteria</taxon>
        <taxon>Bacillati</taxon>
        <taxon>Actinomycetota</taxon>
        <taxon>Actinomycetes</taxon>
        <taxon>Pseudonocardiales</taxon>
        <taxon>Pseudonocardiaceae</taxon>
        <taxon>Amycolatopsis</taxon>
    </lineage>
</organism>
<evidence type="ECO:0000313" key="3">
    <source>
        <dbReference type="EMBL" id="TNC21309.1"/>
    </source>
</evidence>
<evidence type="ECO:0000259" key="1">
    <source>
        <dbReference type="PROSITE" id="PS51707"/>
    </source>
</evidence>
<dbReference type="Pfam" id="PF05235">
    <property type="entry name" value="CHAD"/>
    <property type="match status" value="1"/>
</dbReference>
<evidence type="ECO:0000313" key="4">
    <source>
        <dbReference type="Proteomes" id="UP000305546"/>
    </source>
</evidence>
<dbReference type="SMART" id="SM01118">
    <property type="entry name" value="CYTH"/>
    <property type="match status" value="1"/>
</dbReference>
<dbReference type="SMART" id="SM00880">
    <property type="entry name" value="CHAD"/>
    <property type="match status" value="1"/>
</dbReference>
<dbReference type="InterPro" id="IPR038186">
    <property type="entry name" value="CHAD_dom_sf"/>
</dbReference>
<dbReference type="PROSITE" id="PS51707">
    <property type="entry name" value="CYTH"/>
    <property type="match status" value="1"/>
</dbReference>
<dbReference type="CDD" id="cd07374">
    <property type="entry name" value="CYTH-like_Pase"/>
    <property type="match status" value="1"/>
</dbReference>
<dbReference type="PROSITE" id="PS51708">
    <property type="entry name" value="CHAD"/>
    <property type="match status" value="1"/>
</dbReference>
<name>A0A5C4LRH8_9PSEU</name>
<dbReference type="InterPro" id="IPR007899">
    <property type="entry name" value="CHAD_dom"/>
</dbReference>
<keyword evidence="4" id="KW-1185">Reference proteome</keyword>